<evidence type="ECO:0000313" key="2">
    <source>
        <dbReference type="Proteomes" id="UP000181898"/>
    </source>
</evidence>
<dbReference type="KEGG" id="ten:LPB136_11380"/>
<reference evidence="1 2" key="1">
    <citation type="submission" date="2016-11" db="EMBL/GenBank/DDBJ databases">
        <title>Tenacibaculum sp. LPB0136, isolated from marine environment.</title>
        <authorList>
            <person name="Kim E."/>
            <person name="Yi H."/>
        </authorList>
    </citation>
    <scope>NUCLEOTIDE SEQUENCE [LARGE SCALE GENOMIC DNA]</scope>
    <source>
        <strain evidence="1 2">LPB0136</strain>
    </source>
</reference>
<dbReference type="STRING" id="1850252.LPB136_11380"/>
<proteinExistence type="predicted"/>
<keyword evidence="2" id="KW-1185">Reference proteome</keyword>
<sequence length="171" mass="20629">MTFKELENEIEDIMILKADDLKEISEKELLNFIKKLKRNQKKVDILKEHKNHSNVTLNAEKRKLYIEEKIDEIEEVLESLTKKEELQKSFPEKKKRGYTLNQKFEILRKTGYIELILERFDTELQYEIFSKLFDCNIDTARKIHCGTYRKTNDVNPLEFEKFLKQIKLNKI</sequence>
<accession>A0A1L3JLC3</accession>
<evidence type="ECO:0000313" key="1">
    <source>
        <dbReference type="EMBL" id="APG65928.1"/>
    </source>
</evidence>
<gene>
    <name evidence="1" type="ORF">LPB136_11380</name>
</gene>
<protein>
    <submittedName>
        <fullName evidence="1">Uncharacterized protein</fullName>
    </submittedName>
</protein>
<name>A0A1L3JLC3_9FLAO</name>
<dbReference type="Proteomes" id="UP000181898">
    <property type="component" value="Chromosome"/>
</dbReference>
<dbReference type="AlphaFoldDB" id="A0A1L3JLC3"/>
<organism evidence="1 2">
    <name type="scientific">Tenacibaculum todarodis</name>
    <dbReference type="NCBI Taxonomy" id="1850252"/>
    <lineage>
        <taxon>Bacteria</taxon>
        <taxon>Pseudomonadati</taxon>
        <taxon>Bacteroidota</taxon>
        <taxon>Flavobacteriia</taxon>
        <taxon>Flavobacteriales</taxon>
        <taxon>Flavobacteriaceae</taxon>
        <taxon>Tenacibaculum</taxon>
    </lineage>
</organism>
<dbReference type="EMBL" id="CP018155">
    <property type="protein sequence ID" value="APG65928.1"/>
    <property type="molecule type" value="Genomic_DNA"/>
</dbReference>
<dbReference type="RefSeq" id="WP_072556450.1">
    <property type="nucleotide sequence ID" value="NZ_CP018155.1"/>
</dbReference>